<protein>
    <submittedName>
        <fullName evidence="2">Uncharacterized protein</fullName>
    </submittedName>
</protein>
<reference evidence="2 3" key="1">
    <citation type="submission" date="2023-01" db="EMBL/GenBank/DDBJ databases">
        <authorList>
            <person name="Kreplak J."/>
        </authorList>
    </citation>
    <scope>NUCLEOTIDE SEQUENCE [LARGE SCALE GENOMIC DNA]</scope>
</reference>
<gene>
    <name evidence="2" type="ORF">VFH_II170960</name>
</gene>
<proteinExistence type="predicted"/>
<feature type="compositionally biased region" description="Polar residues" evidence="1">
    <location>
        <begin position="154"/>
        <end position="163"/>
    </location>
</feature>
<keyword evidence="3" id="KW-1185">Reference proteome</keyword>
<dbReference type="Proteomes" id="UP001157006">
    <property type="component" value="Chromosome 2"/>
</dbReference>
<evidence type="ECO:0000313" key="2">
    <source>
        <dbReference type="EMBL" id="CAI8599348.1"/>
    </source>
</evidence>
<sequence>MKIISFGSELCVNGVLEQTCKVQLQSLTQLLQENTEKKEEDQVILSSSVRTRIRRRQNRALSYSRCKIHTATPQPSRSRFLPTPSVFNSVLHKQVCYHQRKPATPLRDLDDNNYLRTTTTTLTFKANKSEKRCILNTRITAKSSKKRNNKKHGSNANSPCSALTNATDTFDTHQISDSINNRHSRISHDEEAHVSINRVTRRYVLSNQHHDLHLRSRAHHHVDHQRFILLVLGASPLFLQFSIFTVHVDLNGVLRNKNERKRYLGGEGGGAWGDGGRTAGRQQAHTVVNGYFEMLALKCCFGYFVELDDNPLFFLNAVAYGFHSRDMAFHTGMRIELCFMVFLTVGQGQGFTDVRPLQVFVGLVMAIRF</sequence>
<organism evidence="2 3">
    <name type="scientific">Vicia faba</name>
    <name type="common">Broad bean</name>
    <name type="synonym">Faba vulgaris</name>
    <dbReference type="NCBI Taxonomy" id="3906"/>
    <lineage>
        <taxon>Eukaryota</taxon>
        <taxon>Viridiplantae</taxon>
        <taxon>Streptophyta</taxon>
        <taxon>Embryophyta</taxon>
        <taxon>Tracheophyta</taxon>
        <taxon>Spermatophyta</taxon>
        <taxon>Magnoliopsida</taxon>
        <taxon>eudicotyledons</taxon>
        <taxon>Gunneridae</taxon>
        <taxon>Pentapetalae</taxon>
        <taxon>rosids</taxon>
        <taxon>fabids</taxon>
        <taxon>Fabales</taxon>
        <taxon>Fabaceae</taxon>
        <taxon>Papilionoideae</taxon>
        <taxon>50 kb inversion clade</taxon>
        <taxon>NPAAA clade</taxon>
        <taxon>Hologalegina</taxon>
        <taxon>IRL clade</taxon>
        <taxon>Fabeae</taxon>
        <taxon>Vicia</taxon>
    </lineage>
</organism>
<feature type="region of interest" description="Disordered" evidence="1">
    <location>
        <begin position="141"/>
        <end position="163"/>
    </location>
</feature>
<name>A0AAV0ZP55_VICFA</name>
<accession>A0AAV0ZP55</accession>
<evidence type="ECO:0000313" key="3">
    <source>
        <dbReference type="Proteomes" id="UP001157006"/>
    </source>
</evidence>
<feature type="compositionally biased region" description="Basic residues" evidence="1">
    <location>
        <begin position="143"/>
        <end position="153"/>
    </location>
</feature>
<dbReference type="AlphaFoldDB" id="A0AAV0ZP55"/>
<dbReference type="EMBL" id="OX451737">
    <property type="protein sequence ID" value="CAI8599348.1"/>
    <property type="molecule type" value="Genomic_DNA"/>
</dbReference>
<evidence type="ECO:0000256" key="1">
    <source>
        <dbReference type="SAM" id="MobiDB-lite"/>
    </source>
</evidence>